<evidence type="ECO:0000256" key="4">
    <source>
        <dbReference type="ARBA" id="ARBA00022622"/>
    </source>
</evidence>
<dbReference type="OrthoDB" id="9449998at2759"/>
<dbReference type="Gene3D" id="3.30.500.10">
    <property type="entry name" value="MHC class I-like antigen recognition-like"/>
    <property type="match status" value="1"/>
</dbReference>
<keyword evidence="9" id="KW-1015">Disulfide bond</keyword>
<dbReference type="InterPro" id="IPR007110">
    <property type="entry name" value="Ig-like_dom"/>
</dbReference>
<dbReference type="CDD" id="cd07698">
    <property type="entry name" value="IgC1_MHC_I_alpha3"/>
    <property type="match status" value="1"/>
</dbReference>
<dbReference type="SUPFAM" id="SSF54452">
    <property type="entry name" value="MHC antigen-recognition domain"/>
    <property type="match status" value="1"/>
</dbReference>
<evidence type="ECO:0000256" key="7">
    <source>
        <dbReference type="ARBA" id="ARBA00022989"/>
    </source>
</evidence>
<evidence type="ECO:0000256" key="12">
    <source>
        <dbReference type="SAM" id="SignalP"/>
    </source>
</evidence>
<dbReference type="InterPro" id="IPR050208">
    <property type="entry name" value="MHC_class-I_related"/>
</dbReference>
<feature type="transmembrane region" description="Helical" evidence="11">
    <location>
        <begin position="301"/>
        <end position="324"/>
    </location>
</feature>
<evidence type="ECO:0000256" key="6">
    <source>
        <dbReference type="ARBA" id="ARBA00022729"/>
    </source>
</evidence>
<dbReference type="SMART" id="SM00407">
    <property type="entry name" value="IGc1"/>
    <property type="match status" value="1"/>
</dbReference>
<keyword evidence="15" id="KW-1185">Reference proteome</keyword>
<organism evidence="14 15">
    <name type="scientific">Sciurus vulgaris</name>
    <name type="common">Eurasian red squirrel</name>
    <dbReference type="NCBI Taxonomy" id="55149"/>
    <lineage>
        <taxon>Eukaryota</taxon>
        <taxon>Metazoa</taxon>
        <taxon>Chordata</taxon>
        <taxon>Craniata</taxon>
        <taxon>Vertebrata</taxon>
        <taxon>Euteleostomi</taxon>
        <taxon>Mammalia</taxon>
        <taxon>Eutheria</taxon>
        <taxon>Euarchontoglires</taxon>
        <taxon>Glires</taxon>
        <taxon>Rodentia</taxon>
        <taxon>Sciuromorpha</taxon>
        <taxon>Sciuridae</taxon>
        <taxon>Sciurinae</taxon>
        <taxon>Sciurini</taxon>
        <taxon>Sciurus</taxon>
    </lineage>
</organism>
<keyword evidence="8 11" id="KW-0472">Membrane</keyword>
<evidence type="ECO:0000256" key="2">
    <source>
        <dbReference type="ARBA" id="ARBA00004609"/>
    </source>
</evidence>
<keyword evidence="6 12" id="KW-0732">Signal</keyword>
<evidence type="ECO:0000256" key="8">
    <source>
        <dbReference type="ARBA" id="ARBA00023136"/>
    </source>
</evidence>
<dbReference type="SUPFAM" id="SSF48726">
    <property type="entry name" value="Immunoglobulin"/>
    <property type="match status" value="1"/>
</dbReference>
<dbReference type="PANTHER" id="PTHR16675">
    <property type="entry name" value="MHC CLASS I-RELATED"/>
    <property type="match status" value="1"/>
</dbReference>
<name>A0A8D2AZL7_SCIVU</name>
<sequence>PPYFPVFILLETFLLSLCLWAHSLHYNLTVRSQGGSVQSRSFAEGYWDHHLFLQYDSDNQRSAEPRGPWAEKPLGTENWNTEMQDLAEHIKNLKMTLADINAWQEQKGGSHSLQETRGCKIQEDNSTRAFWNFHYDEEPFLLYDPETRSWKVQPSSAQNLAMEVKNSWDADGMQSKDYWAHVHGELCERLRRYQVSWMVSPAVNVTCDEASEDTIHVTCWALGFYPQDISVTWHQDGEPLSQDTQWSGGVLPYGNGTYQTWVSTRIPQGQEQRFSCHVGHSRNTSTGSVSCGTASLFPNPWIIFGCVAAGAVPFAVILVCVYCYKKRRTTSAVECSGEKSGQRLEMAGPAWRLWTPHASRCMESSGGDQASGTGDGGCVCDELGAMSPGTPLGLPKARVSTFLKVQHQLPLAAEGGVSSSGAVAPAVSSLSQLCRLDQGSVLGMVG</sequence>
<dbReference type="Proteomes" id="UP000694564">
    <property type="component" value="Chromosome 7"/>
</dbReference>
<keyword evidence="4" id="KW-0449">Lipoprotein</keyword>
<dbReference type="Pfam" id="PF00129">
    <property type="entry name" value="MHC_I"/>
    <property type="match status" value="1"/>
</dbReference>
<evidence type="ECO:0000313" key="14">
    <source>
        <dbReference type="Ensembl" id="ENSSVLP00005006266.1"/>
    </source>
</evidence>
<comment type="subcellular location">
    <subcellularLocation>
        <location evidence="2">Cell membrane</location>
        <topology evidence="2">Lipid-anchor</topology>
        <topology evidence="2">GPI-anchor</topology>
    </subcellularLocation>
    <subcellularLocation>
        <location evidence="1">Membrane</location>
        <topology evidence="1">Single-pass type I membrane protein</topology>
    </subcellularLocation>
</comment>
<dbReference type="FunFam" id="2.60.40.10:FF:000204">
    <property type="entry name" value="Major histocompatibility complex, class I-related protein"/>
    <property type="match status" value="1"/>
</dbReference>
<dbReference type="GO" id="GO:0009897">
    <property type="term" value="C:external side of plasma membrane"/>
    <property type="evidence" value="ECO:0007669"/>
    <property type="project" value="TreeGrafter"/>
</dbReference>
<reference evidence="14" key="2">
    <citation type="submission" date="2025-09" db="UniProtKB">
        <authorList>
            <consortium name="Ensembl"/>
        </authorList>
    </citation>
    <scope>IDENTIFICATION</scope>
</reference>
<proteinExistence type="predicted"/>
<evidence type="ECO:0000259" key="13">
    <source>
        <dbReference type="PROSITE" id="PS50835"/>
    </source>
</evidence>
<evidence type="ECO:0000256" key="3">
    <source>
        <dbReference type="ARBA" id="ARBA00022475"/>
    </source>
</evidence>
<feature type="signal peptide" evidence="12">
    <location>
        <begin position="1"/>
        <end position="23"/>
    </location>
</feature>
<evidence type="ECO:0000256" key="11">
    <source>
        <dbReference type="SAM" id="Phobius"/>
    </source>
</evidence>
<accession>A0A8D2AZL7</accession>
<dbReference type="InterPro" id="IPR003597">
    <property type="entry name" value="Ig_C1-set"/>
</dbReference>
<dbReference type="PROSITE" id="PS50835">
    <property type="entry name" value="IG_LIKE"/>
    <property type="match status" value="1"/>
</dbReference>
<evidence type="ECO:0000256" key="9">
    <source>
        <dbReference type="ARBA" id="ARBA00023157"/>
    </source>
</evidence>
<protein>
    <recommendedName>
        <fullName evidence="13">Ig-like domain-containing protein</fullName>
    </recommendedName>
</protein>
<keyword evidence="4" id="KW-0336">GPI-anchor</keyword>
<evidence type="ECO:0000313" key="15">
    <source>
        <dbReference type="Proteomes" id="UP000694564"/>
    </source>
</evidence>
<dbReference type="InterPro" id="IPR011162">
    <property type="entry name" value="MHC_I/II-like_Ag-recog"/>
</dbReference>
<dbReference type="AlphaFoldDB" id="A0A8D2AZL7"/>
<dbReference type="InterPro" id="IPR011161">
    <property type="entry name" value="MHC_I-like_Ag-recog"/>
</dbReference>
<dbReference type="Ensembl" id="ENSSVLT00005006981.1">
    <property type="protein sequence ID" value="ENSSVLP00005006266.1"/>
    <property type="gene ID" value="ENSSVLG00005005024.1"/>
</dbReference>
<dbReference type="InterPro" id="IPR037055">
    <property type="entry name" value="MHC_I-like_Ag-recog_sf"/>
</dbReference>
<dbReference type="Pfam" id="PF07654">
    <property type="entry name" value="C1-set"/>
    <property type="match status" value="1"/>
</dbReference>
<dbReference type="InterPro" id="IPR013783">
    <property type="entry name" value="Ig-like_fold"/>
</dbReference>
<evidence type="ECO:0000256" key="1">
    <source>
        <dbReference type="ARBA" id="ARBA00004479"/>
    </source>
</evidence>
<evidence type="ECO:0000256" key="5">
    <source>
        <dbReference type="ARBA" id="ARBA00022692"/>
    </source>
</evidence>
<dbReference type="GO" id="GO:0006955">
    <property type="term" value="P:immune response"/>
    <property type="evidence" value="ECO:0007669"/>
    <property type="project" value="TreeGrafter"/>
</dbReference>
<evidence type="ECO:0000256" key="10">
    <source>
        <dbReference type="ARBA" id="ARBA00023180"/>
    </source>
</evidence>
<dbReference type="PANTHER" id="PTHR16675:SF154">
    <property type="entry name" value="MHC CLASS I POLYPEPTIDE-RELATED SEQUENCE A-RELATED"/>
    <property type="match status" value="1"/>
</dbReference>
<reference evidence="14" key="1">
    <citation type="submission" date="2025-08" db="UniProtKB">
        <authorList>
            <consortium name="Ensembl"/>
        </authorList>
    </citation>
    <scope>IDENTIFICATION</scope>
</reference>
<dbReference type="InterPro" id="IPR036179">
    <property type="entry name" value="Ig-like_dom_sf"/>
</dbReference>
<dbReference type="GO" id="GO:0005615">
    <property type="term" value="C:extracellular space"/>
    <property type="evidence" value="ECO:0007669"/>
    <property type="project" value="TreeGrafter"/>
</dbReference>
<dbReference type="Gene3D" id="2.60.40.10">
    <property type="entry name" value="Immunoglobulins"/>
    <property type="match status" value="1"/>
</dbReference>
<keyword evidence="10" id="KW-0325">Glycoprotein</keyword>
<keyword evidence="5 11" id="KW-0812">Transmembrane</keyword>
<feature type="domain" description="Ig-like" evidence="13">
    <location>
        <begin position="201"/>
        <end position="290"/>
    </location>
</feature>
<keyword evidence="3" id="KW-1003">Cell membrane</keyword>
<dbReference type="GeneTree" id="ENSGT01150000286995"/>
<dbReference type="PROSITE" id="PS00290">
    <property type="entry name" value="IG_MHC"/>
    <property type="match status" value="1"/>
</dbReference>
<feature type="chain" id="PRO_5034557467" description="Ig-like domain-containing protein" evidence="12">
    <location>
        <begin position="24"/>
        <end position="446"/>
    </location>
</feature>
<dbReference type="InterPro" id="IPR003006">
    <property type="entry name" value="Ig/MHC_CS"/>
</dbReference>
<dbReference type="FunFam" id="3.30.500.10:FF:000003">
    <property type="entry name" value="IgG receptor FcRn large subunit p51"/>
    <property type="match status" value="1"/>
</dbReference>
<keyword evidence="7 11" id="KW-1133">Transmembrane helix</keyword>